<proteinExistence type="predicted"/>
<evidence type="ECO:0000256" key="3">
    <source>
        <dbReference type="ARBA" id="ARBA00022475"/>
    </source>
</evidence>
<dbReference type="PANTHER" id="PTHR43266">
    <property type="entry name" value="MACROLIDE-EFFLUX PROTEIN"/>
    <property type="match status" value="1"/>
</dbReference>
<dbReference type="CDD" id="cd06173">
    <property type="entry name" value="MFS_MefA_like"/>
    <property type="match status" value="1"/>
</dbReference>
<keyword evidence="5 7" id="KW-1133">Transmembrane helix</keyword>
<dbReference type="PANTHER" id="PTHR43266:SF2">
    <property type="entry name" value="MAJOR FACILITATOR SUPERFAMILY (MFS) PROFILE DOMAIN-CONTAINING PROTEIN"/>
    <property type="match status" value="1"/>
</dbReference>
<evidence type="ECO:0000256" key="6">
    <source>
        <dbReference type="ARBA" id="ARBA00023136"/>
    </source>
</evidence>
<dbReference type="RefSeq" id="WP_256834733.1">
    <property type="nucleotide sequence ID" value="NZ_CP063414.1"/>
</dbReference>
<dbReference type="GO" id="GO:0022857">
    <property type="term" value="F:transmembrane transporter activity"/>
    <property type="evidence" value="ECO:0007669"/>
    <property type="project" value="InterPro"/>
</dbReference>
<feature type="transmembrane region" description="Helical" evidence="7">
    <location>
        <begin position="224"/>
        <end position="248"/>
    </location>
</feature>
<protein>
    <submittedName>
        <fullName evidence="8">MFS transporter</fullName>
    </submittedName>
</protein>
<dbReference type="EMBL" id="CP063414">
    <property type="protein sequence ID" value="UOE77544.1"/>
    <property type="molecule type" value="Genomic_DNA"/>
</dbReference>
<dbReference type="AlphaFoldDB" id="A0AB38R4E0"/>
<reference evidence="8" key="1">
    <citation type="submission" date="2020-10" db="EMBL/GenBank/DDBJ databases">
        <authorList>
            <person name="Delgado J.A."/>
            <person name="Gonzalez J.M."/>
        </authorList>
    </citation>
    <scope>NUCLEOTIDE SEQUENCE</scope>
    <source>
        <strain evidence="8">23.6</strain>
    </source>
</reference>
<evidence type="ECO:0000256" key="2">
    <source>
        <dbReference type="ARBA" id="ARBA00022448"/>
    </source>
</evidence>
<feature type="transmembrane region" description="Helical" evidence="7">
    <location>
        <begin position="76"/>
        <end position="96"/>
    </location>
</feature>
<name>A0AB38R4E0_PARTM</name>
<accession>A0AB38R4E0</accession>
<gene>
    <name evidence="8" type="ORF">IMI45_06915</name>
</gene>
<evidence type="ECO:0000313" key="9">
    <source>
        <dbReference type="Proteomes" id="UP001058458"/>
    </source>
</evidence>
<feature type="transmembrane region" description="Helical" evidence="7">
    <location>
        <begin position="315"/>
        <end position="341"/>
    </location>
</feature>
<feature type="transmembrane region" description="Helical" evidence="7">
    <location>
        <begin position="46"/>
        <end position="69"/>
    </location>
</feature>
<dbReference type="Proteomes" id="UP001058458">
    <property type="component" value="Chromosome"/>
</dbReference>
<feature type="transmembrane region" description="Helical" evidence="7">
    <location>
        <begin position="157"/>
        <end position="183"/>
    </location>
</feature>
<keyword evidence="2" id="KW-0813">Transport</keyword>
<feature type="transmembrane region" description="Helical" evidence="7">
    <location>
        <begin position="387"/>
        <end position="406"/>
    </location>
</feature>
<dbReference type="InterPro" id="IPR011701">
    <property type="entry name" value="MFS"/>
</dbReference>
<feature type="transmembrane region" description="Helical" evidence="7">
    <location>
        <begin position="260"/>
        <end position="279"/>
    </location>
</feature>
<evidence type="ECO:0000256" key="4">
    <source>
        <dbReference type="ARBA" id="ARBA00022692"/>
    </source>
</evidence>
<feature type="transmembrane region" description="Helical" evidence="7">
    <location>
        <begin position="291"/>
        <end position="309"/>
    </location>
</feature>
<organism evidence="8 9">
    <name type="scientific">Parageobacillus thermoglucosidasius</name>
    <name type="common">Geobacillus thermoglucosidasius</name>
    <dbReference type="NCBI Taxonomy" id="1426"/>
    <lineage>
        <taxon>Bacteria</taxon>
        <taxon>Bacillati</taxon>
        <taxon>Bacillota</taxon>
        <taxon>Bacilli</taxon>
        <taxon>Bacillales</taxon>
        <taxon>Anoxybacillaceae</taxon>
        <taxon>Parageobacillus</taxon>
    </lineage>
</organism>
<comment type="subcellular location">
    <subcellularLocation>
        <location evidence="1">Cell membrane</location>
        <topology evidence="1">Multi-pass membrane protein</topology>
    </subcellularLocation>
</comment>
<feature type="transmembrane region" description="Helical" evidence="7">
    <location>
        <begin position="21"/>
        <end position="40"/>
    </location>
</feature>
<dbReference type="SUPFAM" id="SSF103473">
    <property type="entry name" value="MFS general substrate transporter"/>
    <property type="match status" value="1"/>
</dbReference>
<dbReference type="Gene3D" id="1.20.1250.20">
    <property type="entry name" value="MFS general substrate transporter like domains"/>
    <property type="match status" value="1"/>
</dbReference>
<evidence type="ECO:0000256" key="5">
    <source>
        <dbReference type="ARBA" id="ARBA00022989"/>
    </source>
</evidence>
<keyword evidence="6 7" id="KW-0472">Membrane</keyword>
<keyword evidence="4 7" id="KW-0812">Transmembrane</keyword>
<sequence length="427" mass="47290">MIPKVLRTNNVYRRIFTSSALSSFGDLFDMFAMMTLLTYYWKSDPIVIAVIPLTYALPSILLSQLAGIIVDRYNKLRVIIISEAIGAFFTLFLIFVNRDFIALVLLTLRSIATVFKNPAQQSLVRNVVEEEHILQATSLQNIIFQISKVISPFIGGAILAVTSPKICILINFITYMLAMILLLNINRINRIENTTFHNNESTNRKNSFFSDVIQGWKLIFLNKIVLLAVFIFHTSYFIVMMVDAQISVFLREILPNKPEVLGWLLSGLGLGAFLVGIYLSNKKYIKSPMRLCYCGLILFGGTLVFASYFDPVNMPHYSIIVAAPIGGAGVGINLILFNYILQINSDKENLGKVYGVVNTLTSIILILAPLLGATVVKVIGARLTFNIAGYITCGIGIISLLASALISGYEKSKQTRDTTILEKGGGT</sequence>
<dbReference type="InterPro" id="IPR036259">
    <property type="entry name" value="MFS_trans_sf"/>
</dbReference>
<evidence type="ECO:0000256" key="7">
    <source>
        <dbReference type="SAM" id="Phobius"/>
    </source>
</evidence>
<evidence type="ECO:0000256" key="1">
    <source>
        <dbReference type="ARBA" id="ARBA00004651"/>
    </source>
</evidence>
<keyword evidence="3" id="KW-1003">Cell membrane</keyword>
<dbReference type="Pfam" id="PF07690">
    <property type="entry name" value="MFS_1"/>
    <property type="match status" value="1"/>
</dbReference>
<feature type="transmembrane region" description="Helical" evidence="7">
    <location>
        <begin position="353"/>
        <end position="375"/>
    </location>
</feature>
<evidence type="ECO:0000313" key="8">
    <source>
        <dbReference type="EMBL" id="UOE77544.1"/>
    </source>
</evidence>
<dbReference type="GO" id="GO:0005886">
    <property type="term" value="C:plasma membrane"/>
    <property type="evidence" value="ECO:0007669"/>
    <property type="project" value="UniProtKB-SubCell"/>
</dbReference>